<evidence type="ECO:0000256" key="6">
    <source>
        <dbReference type="ARBA" id="ARBA00023180"/>
    </source>
</evidence>
<dbReference type="SUPFAM" id="SSF48537">
    <property type="entry name" value="Phospholipase C/P1 nuclease"/>
    <property type="match status" value="1"/>
</dbReference>
<dbReference type="PANTHER" id="PTHR33146">
    <property type="entry name" value="ENDONUCLEASE 4"/>
    <property type="match status" value="1"/>
</dbReference>
<feature type="region of interest" description="Disordered" evidence="7">
    <location>
        <begin position="194"/>
        <end position="216"/>
    </location>
</feature>
<evidence type="ECO:0000256" key="1">
    <source>
        <dbReference type="ARBA" id="ARBA00022722"/>
    </source>
</evidence>
<evidence type="ECO:0000256" key="2">
    <source>
        <dbReference type="ARBA" id="ARBA00022723"/>
    </source>
</evidence>
<accession>A0ABX1TCE0</accession>
<dbReference type="InterPro" id="IPR008947">
    <property type="entry name" value="PLipase_C/P1_nuclease_dom_sf"/>
</dbReference>
<evidence type="ECO:0000313" key="8">
    <source>
        <dbReference type="EMBL" id="NMQ06191.1"/>
    </source>
</evidence>
<dbReference type="EMBL" id="SPMX01000037">
    <property type="protein sequence ID" value="NMQ06191.1"/>
    <property type="molecule type" value="Genomic_DNA"/>
</dbReference>
<keyword evidence="6" id="KW-0325">Glycoprotein</keyword>
<keyword evidence="3" id="KW-0255">Endonuclease</keyword>
<sequence>MIQPHRTISALTARQTMSARFFRRLLLLSLLLLLAAPTLAWNAAGHRLSALIAWERLEAPTRDAVAALLRQHPDYERWQLRANGADPDLTAFLEASTWPDDIRHDKRFYTADREEPTSTQPGFPDMERRLSWHYVDRPLGPSENLLPSPGLIDRQLVALAQTVGDRKAKLSARAYALPWLIHLVGDAHQPLHAASRYGPDGQSDHGGNKVTISNPLHLPSSSTNLHRYWDDLPGPPWLNGQGLQSAAIALVGHFAPAAVTATSEQWIDESWRIASEYAYPPVIDGVPTITAEFHESSLAIAKRRVTEAGYRLAELLRQLLR</sequence>
<dbReference type="CDD" id="cd11010">
    <property type="entry name" value="S1-P1_nuclease"/>
    <property type="match status" value="1"/>
</dbReference>
<dbReference type="PANTHER" id="PTHR33146:SF26">
    <property type="entry name" value="ENDONUCLEASE 4"/>
    <property type="match status" value="1"/>
</dbReference>
<dbReference type="Gene3D" id="1.10.575.10">
    <property type="entry name" value="P1 Nuclease"/>
    <property type="match status" value="1"/>
</dbReference>
<reference evidence="8" key="1">
    <citation type="submission" date="2019-03" db="EMBL/GenBank/DDBJ databases">
        <title>Metabolic reconstructions from genomes of highly enriched 'Candidatus Accumulibacter' and 'Candidatus Competibacter' bioreactor populations.</title>
        <authorList>
            <person name="Annavajhala M.K."/>
            <person name="Welles L."/>
            <person name="Abbas B."/>
            <person name="Sorokin D."/>
            <person name="Park H."/>
            <person name="Van Loosdrecht M."/>
            <person name="Chandran K."/>
        </authorList>
    </citation>
    <scope>NUCLEOTIDE SEQUENCE</scope>
    <source>
        <strain evidence="8">SBR_L</strain>
    </source>
</reference>
<keyword evidence="1" id="KW-0540">Nuclease</keyword>
<evidence type="ECO:0000256" key="5">
    <source>
        <dbReference type="ARBA" id="ARBA00023157"/>
    </source>
</evidence>
<organism evidence="8 9">
    <name type="scientific">Candidatus Accumulibacter contiguus</name>
    <dbReference type="NCBI Taxonomy" id="2954381"/>
    <lineage>
        <taxon>Bacteria</taxon>
        <taxon>Pseudomonadati</taxon>
        <taxon>Pseudomonadota</taxon>
        <taxon>Betaproteobacteria</taxon>
        <taxon>Candidatus Accumulibacter</taxon>
    </lineage>
</organism>
<protein>
    <recommendedName>
        <fullName evidence="10">S1/P1 Nuclease</fullName>
    </recommendedName>
</protein>
<proteinExistence type="predicted"/>
<keyword evidence="2" id="KW-0479">Metal-binding</keyword>
<dbReference type="Pfam" id="PF02265">
    <property type="entry name" value="S1-P1_nuclease"/>
    <property type="match status" value="1"/>
</dbReference>
<keyword evidence="5" id="KW-1015">Disulfide bond</keyword>
<evidence type="ECO:0000256" key="4">
    <source>
        <dbReference type="ARBA" id="ARBA00022801"/>
    </source>
</evidence>
<dbReference type="InterPro" id="IPR003154">
    <property type="entry name" value="S1/P1nuclease"/>
</dbReference>
<evidence type="ECO:0000256" key="3">
    <source>
        <dbReference type="ARBA" id="ARBA00022759"/>
    </source>
</evidence>
<keyword evidence="9" id="KW-1185">Reference proteome</keyword>
<name>A0ABX1TCE0_9PROT</name>
<keyword evidence="4" id="KW-0378">Hydrolase</keyword>
<dbReference type="Proteomes" id="UP000886469">
    <property type="component" value="Unassembled WGS sequence"/>
</dbReference>
<evidence type="ECO:0000256" key="7">
    <source>
        <dbReference type="SAM" id="MobiDB-lite"/>
    </source>
</evidence>
<gene>
    <name evidence="8" type="ORF">E4Q08_13500</name>
</gene>
<evidence type="ECO:0008006" key="10">
    <source>
        <dbReference type="Google" id="ProtNLM"/>
    </source>
</evidence>
<evidence type="ECO:0000313" key="9">
    <source>
        <dbReference type="Proteomes" id="UP000886469"/>
    </source>
</evidence>
<comment type="caution">
    <text evidence="8">The sequence shown here is derived from an EMBL/GenBank/DDBJ whole genome shotgun (WGS) entry which is preliminary data.</text>
</comment>